<evidence type="ECO:0000313" key="2">
    <source>
        <dbReference type="EMBL" id="MCQ5122571.1"/>
    </source>
</evidence>
<feature type="transmembrane region" description="Helical" evidence="1">
    <location>
        <begin position="34"/>
        <end position="50"/>
    </location>
</feature>
<keyword evidence="1" id="KW-0812">Transmembrane</keyword>
<dbReference type="RefSeq" id="WP_178200731.1">
    <property type="nucleotide sequence ID" value="NZ_CALVCM010000057.1"/>
</dbReference>
<keyword evidence="3" id="KW-1185">Reference proteome</keyword>
<feature type="transmembrane region" description="Helical" evidence="1">
    <location>
        <begin position="7"/>
        <end position="28"/>
    </location>
</feature>
<protein>
    <submittedName>
        <fullName evidence="2">Uncharacterized protein</fullName>
    </submittedName>
</protein>
<gene>
    <name evidence="2" type="ORF">NE663_09910</name>
</gene>
<proteinExistence type="predicted"/>
<evidence type="ECO:0000313" key="3">
    <source>
        <dbReference type="Proteomes" id="UP001524435"/>
    </source>
</evidence>
<accession>A0ABT1SMY9</accession>
<organism evidence="2 3">
    <name type="scientific">Massilicoli timonensis</name>
    <dbReference type="NCBI Taxonomy" id="2015901"/>
    <lineage>
        <taxon>Bacteria</taxon>
        <taxon>Bacillati</taxon>
        <taxon>Bacillota</taxon>
        <taxon>Erysipelotrichia</taxon>
        <taxon>Erysipelotrichales</taxon>
        <taxon>Erysipelotrichaceae</taxon>
        <taxon>Massilicoli</taxon>
    </lineage>
</organism>
<reference evidence="2 3" key="1">
    <citation type="submission" date="2022-06" db="EMBL/GenBank/DDBJ databases">
        <title>Isolation of gut microbiota from human fecal samples.</title>
        <authorList>
            <person name="Pamer E.G."/>
            <person name="Barat B."/>
            <person name="Waligurski E."/>
            <person name="Medina S."/>
            <person name="Paddock L."/>
            <person name="Mostad J."/>
        </authorList>
    </citation>
    <scope>NUCLEOTIDE SEQUENCE [LARGE SCALE GENOMIC DNA]</scope>
    <source>
        <strain evidence="2 3">DFI.6.1</strain>
    </source>
</reference>
<name>A0ABT1SMY9_9FIRM</name>
<sequence>MLEALKNLLKIKSIMTLIAGFVFGYMAISGKLQAETAAGIITMVFTFYFTKETK</sequence>
<dbReference type="Proteomes" id="UP001524435">
    <property type="component" value="Unassembled WGS sequence"/>
</dbReference>
<keyword evidence="1" id="KW-0472">Membrane</keyword>
<evidence type="ECO:0000256" key="1">
    <source>
        <dbReference type="SAM" id="Phobius"/>
    </source>
</evidence>
<comment type="caution">
    <text evidence="2">The sequence shown here is derived from an EMBL/GenBank/DDBJ whole genome shotgun (WGS) entry which is preliminary data.</text>
</comment>
<keyword evidence="1" id="KW-1133">Transmembrane helix</keyword>
<dbReference type="EMBL" id="JANGCH010000019">
    <property type="protein sequence ID" value="MCQ5122571.1"/>
    <property type="molecule type" value="Genomic_DNA"/>
</dbReference>